<comment type="caution">
    <text evidence="2">The sequence shown here is derived from an EMBL/GenBank/DDBJ whole genome shotgun (WGS) entry which is preliminary data.</text>
</comment>
<dbReference type="InterPro" id="IPR001283">
    <property type="entry name" value="CRISP-related"/>
</dbReference>
<evidence type="ECO:0000259" key="1">
    <source>
        <dbReference type="SMART" id="SM00198"/>
    </source>
</evidence>
<dbReference type="SMART" id="SM00198">
    <property type="entry name" value="SCP"/>
    <property type="match status" value="1"/>
</dbReference>
<protein>
    <submittedName>
        <fullName evidence="2">SCP-like extracellular</fullName>
    </submittedName>
</protein>
<dbReference type="PRINTS" id="PR00838">
    <property type="entry name" value="V5ALLERGEN"/>
</dbReference>
<dbReference type="InterPro" id="IPR002413">
    <property type="entry name" value="V5_allergen-like"/>
</dbReference>
<evidence type="ECO:0000313" key="3">
    <source>
        <dbReference type="Proteomes" id="UP000473531"/>
    </source>
</evidence>
<dbReference type="GO" id="GO:0005576">
    <property type="term" value="C:extracellular region"/>
    <property type="evidence" value="ECO:0007669"/>
    <property type="project" value="InterPro"/>
</dbReference>
<dbReference type="Proteomes" id="UP000473531">
    <property type="component" value="Unassembled WGS sequence"/>
</dbReference>
<dbReference type="OrthoDB" id="9794228at2"/>
<sequence length="181" mass="19768">MGTGHITALVSAAIASAILVVSPLGAKPASGLGVPDNPFAKRLLQAHNGERSRVGARHLQWSGKLAQDAQQWADHLARRGTLEHASYEARDKAGENLWMGAAGYYSAETMIGGFIAERKDFRPGKFPDVSRTGRWQDVAHYTQLIWHDTRDVGCAVAKGRVNDFLVCRYFPVGNWIGQQIG</sequence>
<dbReference type="AlphaFoldDB" id="A0A6L7GGL4"/>
<reference evidence="2 3" key="1">
    <citation type="submission" date="2019-12" db="EMBL/GenBank/DDBJ databases">
        <title>Genomic-based taxomic classification of the family Erythrobacteraceae.</title>
        <authorList>
            <person name="Xu L."/>
        </authorList>
    </citation>
    <scope>NUCLEOTIDE SEQUENCE [LARGE SCALE GENOMIC DNA]</scope>
    <source>
        <strain evidence="2 3">KCTC 52259</strain>
    </source>
</reference>
<name>A0A6L7GGL4_9SPHN</name>
<dbReference type="InterPro" id="IPR018244">
    <property type="entry name" value="Allrgn_V5/Tpx1_CS"/>
</dbReference>
<organism evidence="2 3">
    <name type="scientific">Allopontixanthobacter confluentis</name>
    <dbReference type="NCBI Taxonomy" id="1849021"/>
    <lineage>
        <taxon>Bacteria</taxon>
        <taxon>Pseudomonadati</taxon>
        <taxon>Pseudomonadota</taxon>
        <taxon>Alphaproteobacteria</taxon>
        <taxon>Sphingomonadales</taxon>
        <taxon>Erythrobacteraceae</taxon>
        <taxon>Allopontixanthobacter</taxon>
    </lineage>
</organism>
<dbReference type="InterPro" id="IPR014044">
    <property type="entry name" value="CAP_dom"/>
</dbReference>
<keyword evidence="3" id="KW-1185">Reference proteome</keyword>
<dbReference type="Pfam" id="PF00188">
    <property type="entry name" value="CAP"/>
    <property type="match status" value="1"/>
</dbReference>
<dbReference type="PRINTS" id="PR00837">
    <property type="entry name" value="V5TPXLIKE"/>
</dbReference>
<dbReference type="RefSeq" id="WP_160600283.1">
    <property type="nucleotide sequence ID" value="NZ_WTYU01000001.1"/>
</dbReference>
<dbReference type="InterPro" id="IPR035940">
    <property type="entry name" value="CAP_sf"/>
</dbReference>
<feature type="domain" description="SCP" evidence="1">
    <location>
        <begin position="38"/>
        <end position="177"/>
    </location>
</feature>
<proteinExistence type="predicted"/>
<dbReference type="EMBL" id="WTYU01000001">
    <property type="protein sequence ID" value="MXP14078.1"/>
    <property type="molecule type" value="Genomic_DNA"/>
</dbReference>
<gene>
    <name evidence="2" type="ORF">GRI44_04865</name>
</gene>
<dbReference type="SUPFAM" id="SSF55797">
    <property type="entry name" value="PR-1-like"/>
    <property type="match status" value="1"/>
</dbReference>
<dbReference type="PANTHER" id="PTHR10334">
    <property type="entry name" value="CYSTEINE-RICH SECRETORY PROTEIN-RELATED"/>
    <property type="match status" value="1"/>
</dbReference>
<dbReference type="PROSITE" id="PS01010">
    <property type="entry name" value="CRISP_2"/>
    <property type="match status" value="1"/>
</dbReference>
<accession>A0A6L7GGL4</accession>
<evidence type="ECO:0000313" key="2">
    <source>
        <dbReference type="EMBL" id="MXP14078.1"/>
    </source>
</evidence>
<dbReference type="Gene3D" id="3.40.33.10">
    <property type="entry name" value="CAP"/>
    <property type="match status" value="1"/>
</dbReference>